<feature type="domain" description="Tetrapyrrole biosynthesis uroporphyrinogen III synthase" evidence="10">
    <location>
        <begin position="82"/>
        <end position="304"/>
    </location>
</feature>
<keyword evidence="4 9" id="KW-0456">Lyase</keyword>
<evidence type="ECO:0000256" key="7">
    <source>
        <dbReference type="ARBA" id="ARBA00040167"/>
    </source>
</evidence>
<evidence type="ECO:0000256" key="5">
    <source>
        <dbReference type="ARBA" id="ARBA00023244"/>
    </source>
</evidence>
<evidence type="ECO:0000313" key="12">
    <source>
        <dbReference type="Proteomes" id="UP000002572"/>
    </source>
</evidence>
<dbReference type="GO" id="GO:0006780">
    <property type="term" value="P:uroporphyrinogen III biosynthetic process"/>
    <property type="evidence" value="ECO:0007669"/>
    <property type="project" value="UniProtKB-UniRule"/>
</dbReference>
<dbReference type="InterPro" id="IPR036108">
    <property type="entry name" value="4pyrrol_syn_uPrphyn_synt_sf"/>
</dbReference>
<dbReference type="InterPro" id="IPR003754">
    <property type="entry name" value="4pyrrol_synth_uPrphyn_synth"/>
</dbReference>
<dbReference type="InParanoid" id="E6W405"/>
<evidence type="ECO:0000256" key="9">
    <source>
        <dbReference type="RuleBase" id="RU366031"/>
    </source>
</evidence>
<evidence type="ECO:0000256" key="3">
    <source>
        <dbReference type="ARBA" id="ARBA00013109"/>
    </source>
</evidence>
<dbReference type="EC" id="4.2.1.75" evidence="3 9"/>
<protein>
    <recommendedName>
        <fullName evidence="7 9">Uroporphyrinogen-III synthase</fullName>
        <ecNumber evidence="3 9">4.2.1.75</ecNumber>
    </recommendedName>
</protein>
<dbReference type="eggNOG" id="COG1587">
    <property type="taxonomic scope" value="Bacteria"/>
</dbReference>
<comment type="similarity">
    <text evidence="2 9">Belongs to the uroporphyrinogen-III synthase family.</text>
</comment>
<dbReference type="CDD" id="cd06578">
    <property type="entry name" value="HemD"/>
    <property type="match status" value="1"/>
</dbReference>
<sequence>MEHITIPASCRHVRLVDHNQQNIGFYSYEAYLQYITLAPQQHHLDYRESGDILVDCENPVLGKTDGPIVINTRPVSQSFTFTRRLLEEGFRVLVAPASRTAPLSAEHQLPAALQCLGNYSHILLTSREGVEHLARMLAMANMDAASAPPVLAIGQGTRQACEARNLRVEYVADTSEAAAFARELCQHYKPSNSRFLLARGAGGREILPDTLRHHGFAVEELHLYHSEGIAHPGEFLQRTVDRKPDFVVFTSSFAAGYFLDRVRDSGILWQVPIITIGPPTTATVKQRGYQILAQAATFDTDGLLSTLHEYTAK</sequence>
<organism evidence="11 12">
    <name type="scientific">Desulfurispirillum indicum (strain ATCC BAA-1389 / DSM 22839 / S5)</name>
    <dbReference type="NCBI Taxonomy" id="653733"/>
    <lineage>
        <taxon>Bacteria</taxon>
        <taxon>Pseudomonadati</taxon>
        <taxon>Chrysiogenota</taxon>
        <taxon>Chrysiogenia</taxon>
        <taxon>Chrysiogenales</taxon>
        <taxon>Chrysiogenaceae</taxon>
        <taxon>Desulfurispirillum</taxon>
    </lineage>
</organism>
<evidence type="ECO:0000256" key="2">
    <source>
        <dbReference type="ARBA" id="ARBA00008133"/>
    </source>
</evidence>
<evidence type="ECO:0000313" key="11">
    <source>
        <dbReference type="EMBL" id="ADU65873.1"/>
    </source>
</evidence>
<keyword evidence="5 9" id="KW-0627">Porphyrin biosynthesis</keyword>
<evidence type="ECO:0000256" key="1">
    <source>
        <dbReference type="ARBA" id="ARBA00004772"/>
    </source>
</evidence>
<comment type="function">
    <text evidence="6 9">Catalyzes cyclization of the linear tetrapyrrole, hydroxymethylbilane, to the macrocyclic uroporphyrinogen III.</text>
</comment>
<dbReference type="PANTHER" id="PTHR38042">
    <property type="entry name" value="UROPORPHYRINOGEN-III SYNTHASE, CHLOROPLASTIC"/>
    <property type="match status" value="1"/>
</dbReference>
<evidence type="ECO:0000259" key="10">
    <source>
        <dbReference type="Pfam" id="PF02602"/>
    </source>
</evidence>
<dbReference type="OrthoDB" id="9815856at2"/>
<evidence type="ECO:0000256" key="8">
    <source>
        <dbReference type="ARBA" id="ARBA00048617"/>
    </source>
</evidence>
<dbReference type="AlphaFoldDB" id="E6W405"/>
<name>E6W405_DESIS</name>
<dbReference type="GO" id="GO:0004852">
    <property type="term" value="F:uroporphyrinogen-III synthase activity"/>
    <property type="evidence" value="ECO:0007669"/>
    <property type="project" value="UniProtKB-UniRule"/>
</dbReference>
<accession>E6W405</accession>
<dbReference type="KEGG" id="din:Selin_1138"/>
<reference evidence="11 12" key="1">
    <citation type="submission" date="2010-12" db="EMBL/GenBank/DDBJ databases">
        <title>Complete sequence of Desulfurispirillum indicum S5.</title>
        <authorList>
            <consortium name="US DOE Joint Genome Institute"/>
            <person name="Lucas S."/>
            <person name="Copeland A."/>
            <person name="Lapidus A."/>
            <person name="Cheng J.-F."/>
            <person name="Goodwin L."/>
            <person name="Pitluck S."/>
            <person name="Chertkov O."/>
            <person name="Held B."/>
            <person name="Detter J.C."/>
            <person name="Han C."/>
            <person name="Tapia R."/>
            <person name="Land M."/>
            <person name="Hauser L."/>
            <person name="Kyrpides N."/>
            <person name="Ivanova N."/>
            <person name="Mikhailova N."/>
            <person name="Haggblom M."/>
            <person name="Rauschenbach I."/>
            <person name="Bini E."/>
            <person name="Woyke T."/>
        </authorList>
    </citation>
    <scope>NUCLEOTIDE SEQUENCE [LARGE SCALE GENOMIC DNA]</scope>
    <source>
        <strain evidence="12">ATCC BAA-1389 / DSM 22839 / S5</strain>
    </source>
</reference>
<keyword evidence="12" id="KW-1185">Reference proteome</keyword>
<comment type="pathway">
    <text evidence="1 9">Porphyrin-containing compound metabolism; protoporphyrin-IX biosynthesis; coproporphyrinogen-III from 5-aminolevulinate: step 3/4.</text>
</comment>
<dbReference type="PANTHER" id="PTHR38042:SF1">
    <property type="entry name" value="UROPORPHYRINOGEN-III SYNTHASE, CHLOROPLASTIC"/>
    <property type="match status" value="1"/>
</dbReference>
<dbReference type="SUPFAM" id="SSF69618">
    <property type="entry name" value="HemD-like"/>
    <property type="match status" value="1"/>
</dbReference>
<dbReference type="HOGENOM" id="CLU_887750_0_0_0"/>
<dbReference type="EMBL" id="CP002432">
    <property type="protein sequence ID" value="ADU65873.1"/>
    <property type="molecule type" value="Genomic_DNA"/>
</dbReference>
<comment type="catalytic activity">
    <reaction evidence="8 9">
        <text>hydroxymethylbilane = uroporphyrinogen III + H2O</text>
        <dbReference type="Rhea" id="RHEA:18965"/>
        <dbReference type="ChEBI" id="CHEBI:15377"/>
        <dbReference type="ChEBI" id="CHEBI:57308"/>
        <dbReference type="ChEBI" id="CHEBI:57845"/>
        <dbReference type="EC" id="4.2.1.75"/>
    </reaction>
</comment>
<dbReference type="Proteomes" id="UP000002572">
    <property type="component" value="Chromosome"/>
</dbReference>
<dbReference type="InterPro" id="IPR039793">
    <property type="entry name" value="UROS/Hem4"/>
</dbReference>
<dbReference type="Pfam" id="PF02602">
    <property type="entry name" value="HEM4"/>
    <property type="match status" value="1"/>
</dbReference>
<evidence type="ECO:0000256" key="6">
    <source>
        <dbReference type="ARBA" id="ARBA00037589"/>
    </source>
</evidence>
<proteinExistence type="inferred from homology"/>
<dbReference type="UniPathway" id="UPA00251">
    <property type="reaction ID" value="UER00320"/>
</dbReference>
<dbReference type="GO" id="GO:0006782">
    <property type="term" value="P:protoporphyrinogen IX biosynthetic process"/>
    <property type="evidence" value="ECO:0007669"/>
    <property type="project" value="UniProtKB-UniRule"/>
</dbReference>
<gene>
    <name evidence="11" type="ordered locus">Selin_1138</name>
</gene>
<evidence type="ECO:0000256" key="4">
    <source>
        <dbReference type="ARBA" id="ARBA00023239"/>
    </source>
</evidence>
<dbReference type="Gene3D" id="3.40.50.10090">
    <property type="match status" value="2"/>
</dbReference>
<dbReference type="STRING" id="653733.Selin_1138"/>
<dbReference type="FunCoup" id="E6W405">
    <property type="interactions" value="91"/>
</dbReference>
<dbReference type="RefSeq" id="WP_013505754.1">
    <property type="nucleotide sequence ID" value="NC_014836.1"/>
</dbReference>